<feature type="transmembrane region" description="Helical" evidence="1">
    <location>
        <begin position="27"/>
        <end position="46"/>
    </location>
</feature>
<comment type="caution">
    <text evidence="2">The sequence shown here is derived from an EMBL/GenBank/DDBJ whole genome shotgun (WGS) entry which is preliminary data.</text>
</comment>
<reference evidence="2 3" key="1">
    <citation type="journal article" date="2019" name="Int. J. Syst. Evol. Microbiol.">
        <title>The Global Catalogue of Microorganisms (GCM) 10K type strain sequencing project: providing services to taxonomists for standard genome sequencing and annotation.</title>
        <authorList>
            <consortium name="The Broad Institute Genomics Platform"/>
            <consortium name="The Broad Institute Genome Sequencing Center for Infectious Disease"/>
            <person name="Wu L."/>
            <person name="Ma J."/>
        </authorList>
    </citation>
    <scope>NUCLEOTIDE SEQUENCE [LARGE SCALE GENOMIC DNA]</scope>
    <source>
        <strain evidence="2 3">NBRC 111368</strain>
    </source>
</reference>
<evidence type="ECO:0000313" key="3">
    <source>
        <dbReference type="Proteomes" id="UP001596328"/>
    </source>
</evidence>
<organism evidence="2 3">
    <name type="scientific">Halobium palmae</name>
    <dbReference type="NCBI Taxonomy" id="1776492"/>
    <lineage>
        <taxon>Archaea</taxon>
        <taxon>Methanobacteriati</taxon>
        <taxon>Methanobacteriota</taxon>
        <taxon>Stenosarchaea group</taxon>
        <taxon>Halobacteria</taxon>
        <taxon>Halobacteriales</taxon>
        <taxon>Haloferacaceae</taxon>
        <taxon>Halobium</taxon>
    </lineage>
</organism>
<accession>A0ABD5RZX9</accession>
<evidence type="ECO:0000313" key="2">
    <source>
        <dbReference type="EMBL" id="MFC6724989.1"/>
    </source>
</evidence>
<dbReference type="Proteomes" id="UP001596328">
    <property type="component" value="Unassembled WGS sequence"/>
</dbReference>
<name>A0ABD5RZX9_9EURY</name>
<gene>
    <name evidence="2" type="ORF">ACFQE1_11525</name>
</gene>
<sequence>MTKPIWEWGTDGRRAARRSIRWVGNGALWWATIVPLLLLGYLKLALAMPAIAFRTWEKLLTDGPQGAVDEVIRWVKWALLDSMP</sequence>
<keyword evidence="3" id="KW-1185">Reference proteome</keyword>
<keyword evidence="1" id="KW-0472">Membrane</keyword>
<evidence type="ECO:0000256" key="1">
    <source>
        <dbReference type="SAM" id="Phobius"/>
    </source>
</evidence>
<dbReference type="AlphaFoldDB" id="A0ABD5RZX9"/>
<proteinExistence type="predicted"/>
<protein>
    <submittedName>
        <fullName evidence="2">Uncharacterized protein</fullName>
    </submittedName>
</protein>
<keyword evidence="1" id="KW-0812">Transmembrane</keyword>
<dbReference type="EMBL" id="JBHSWU010000348">
    <property type="protein sequence ID" value="MFC6724989.1"/>
    <property type="molecule type" value="Genomic_DNA"/>
</dbReference>
<keyword evidence="1" id="KW-1133">Transmembrane helix</keyword>